<dbReference type="OrthoDB" id="4559052at2"/>
<dbReference type="Pfam" id="PF18899">
    <property type="entry name" value="DUF5655"/>
    <property type="match status" value="1"/>
</dbReference>
<keyword evidence="3" id="KW-1185">Reference proteome</keyword>
<dbReference type="Proteomes" id="UP000275456">
    <property type="component" value="Unassembled WGS sequence"/>
</dbReference>
<evidence type="ECO:0000313" key="2">
    <source>
        <dbReference type="EMBL" id="ROR64776.1"/>
    </source>
</evidence>
<reference evidence="2 3" key="1">
    <citation type="submission" date="2018-11" db="EMBL/GenBank/DDBJ databases">
        <title>Sequencing the genomes of 1000 actinobacteria strains.</title>
        <authorList>
            <person name="Klenk H.-P."/>
        </authorList>
    </citation>
    <scope>NUCLEOTIDE SEQUENCE [LARGE SCALE GENOMIC DNA]</scope>
    <source>
        <strain evidence="2 3">DSM 9580</strain>
    </source>
</reference>
<dbReference type="Pfam" id="PF14117">
    <property type="entry name" value="DUF4287"/>
    <property type="match status" value="1"/>
</dbReference>
<dbReference type="RefSeq" id="WP_123695945.1">
    <property type="nucleotide sequence ID" value="NZ_RKHJ01000001.1"/>
</dbReference>
<dbReference type="AlphaFoldDB" id="A0A3N2AP57"/>
<dbReference type="InterPro" id="IPR025629">
    <property type="entry name" value="DUF4287"/>
</dbReference>
<gene>
    <name evidence="2" type="ORF">EDD26_0125</name>
</gene>
<dbReference type="EMBL" id="RKHJ01000001">
    <property type="protein sequence ID" value="ROR64776.1"/>
    <property type="molecule type" value="Genomic_DNA"/>
</dbReference>
<sequence>MDVDAATQTMIDNMPAKTGRSLDEWFAVLDGTSPSPTKHGEIMALLKGEHGMSHGFANLVALRHRARDAGPMTADDLVDAQYAGGKAALRPILDRLVAAATALGDDVEVAPKKTSVSLRRRKQFAVVEAASAKRVRVGLNLADAPASGRLQVAGGMCTHRVDLASVDEVDDELLGWLRAAYALA</sequence>
<evidence type="ECO:0000313" key="3">
    <source>
        <dbReference type="Proteomes" id="UP000275456"/>
    </source>
</evidence>
<proteinExistence type="predicted"/>
<organism evidence="2 3">
    <name type="scientific">Agrococcus jenensis</name>
    <dbReference type="NCBI Taxonomy" id="46353"/>
    <lineage>
        <taxon>Bacteria</taxon>
        <taxon>Bacillati</taxon>
        <taxon>Actinomycetota</taxon>
        <taxon>Actinomycetes</taxon>
        <taxon>Micrococcales</taxon>
        <taxon>Microbacteriaceae</taxon>
        <taxon>Agrococcus</taxon>
    </lineage>
</organism>
<feature type="domain" description="DUF5655" evidence="1">
    <location>
        <begin position="78"/>
        <end position="183"/>
    </location>
</feature>
<protein>
    <submittedName>
        <fullName evidence="2">Uncharacterized protein DUF4287</fullName>
    </submittedName>
</protein>
<evidence type="ECO:0000259" key="1">
    <source>
        <dbReference type="Pfam" id="PF18899"/>
    </source>
</evidence>
<dbReference type="InterPro" id="IPR043714">
    <property type="entry name" value="DUF5655"/>
</dbReference>
<name>A0A3N2AP57_9MICO</name>
<comment type="caution">
    <text evidence="2">The sequence shown here is derived from an EMBL/GenBank/DDBJ whole genome shotgun (WGS) entry which is preliminary data.</text>
</comment>
<accession>A0A3N2AP57</accession>